<gene>
    <name evidence="2" type="ORF">SAMN05421782_11143</name>
</gene>
<evidence type="ECO:0000313" key="3">
    <source>
        <dbReference type="Proteomes" id="UP000183610"/>
    </source>
</evidence>
<comment type="caution">
    <text evidence="2">The sequence shown here is derived from an EMBL/GenBank/DDBJ whole genome shotgun (WGS) entry which is preliminary data.</text>
</comment>
<proteinExistence type="predicted"/>
<evidence type="ECO:0000313" key="2">
    <source>
        <dbReference type="EMBL" id="SDX12020.1"/>
    </source>
</evidence>
<dbReference type="RefSeq" id="WP_038406658.1">
    <property type="nucleotide sequence ID" value="NZ_FNMX01000011.1"/>
</dbReference>
<name>A0AAX2DRP2_LISIV</name>
<sequence>MTFEEILPLIKANRRVIRTGFTGNEKHICLIEKAEFQDEDILPYFLIYVDGEGYSVYVPTICDLLAEDWEEVYD</sequence>
<dbReference type="Pfam" id="PF11195">
    <property type="entry name" value="Tad2-like"/>
    <property type="match status" value="1"/>
</dbReference>
<organism evidence="2 3">
    <name type="scientific">Listeria ivanovii</name>
    <dbReference type="NCBI Taxonomy" id="1638"/>
    <lineage>
        <taxon>Bacteria</taxon>
        <taxon>Bacillati</taxon>
        <taxon>Bacillota</taxon>
        <taxon>Bacilli</taxon>
        <taxon>Bacillales</taxon>
        <taxon>Listeriaceae</taxon>
        <taxon>Listeria</taxon>
    </lineage>
</organism>
<dbReference type="Proteomes" id="UP000183610">
    <property type="component" value="Unassembled WGS sequence"/>
</dbReference>
<feature type="domain" description="Thoeris anti-defense 2-like" evidence="1">
    <location>
        <begin position="1"/>
        <end position="72"/>
    </location>
</feature>
<accession>A0AAX2DRP2</accession>
<dbReference type="AlphaFoldDB" id="A0AAX2DRP2"/>
<dbReference type="InterPro" id="IPR021361">
    <property type="entry name" value="Tad2-like_dom"/>
</dbReference>
<protein>
    <recommendedName>
        <fullName evidence="1">Thoeris anti-defense 2-like domain-containing protein</fullName>
    </recommendedName>
</protein>
<dbReference type="EMBL" id="FNMX01000011">
    <property type="protein sequence ID" value="SDX12020.1"/>
    <property type="molecule type" value="Genomic_DNA"/>
</dbReference>
<evidence type="ECO:0000259" key="1">
    <source>
        <dbReference type="Pfam" id="PF11195"/>
    </source>
</evidence>
<reference evidence="2 3" key="1">
    <citation type="submission" date="2016-10" db="EMBL/GenBank/DDBJ databases">
        <authorList>
            <person name="Varghese N."/>
            <person name="Submissions S."/>
        </authorList>
    </citation>
    <scope>NUCLEOTIDE SEQUENCE [LARGE SCALE GENOMIC DNA]</scope>
    <source>
        <strain evidence="2 3">ATCC 49954</strain>
    </source>
</reference>